<dbReference type="AlphaFoldDB" id="A0A6A3A0G5"/>
<reference evidence="1" key="1">
    <citation type="submission" date="2019-09" db="EMBL/GenBank/DDBJ databases">
        <title>Draft genome information of white flower Hibiscus syriacus.</title>
        <authorList>
            <person name="Kim Y.-M."/>
        </authorList>
    </citation>
    <scope>NUCLEOTIDE SEQUENCE [LARGE SCALE GENOMIC DNA]</scope>
    <source>
        <strain evidence="1">YM2019G1</strain>
    </source>
</reference>
<accession>A0A6A3A0G5</accession>
<dbReference type="PANTHER" id="PTHR33790:SF10">
    <property type="entry name" value="PROTEIN EARLY RESPONSIVE TO DEHYDRATION 15"/>
    <property type="match status" value="1"/>
</dbReference>
<dbReference type="EMBL" id="VEPZ02001049">
    <property type="protein sequence ID" value="KAE8697764.1"/>
    <property type="molecule type" value="Genomic_DNA"/>
</dbReference>
<dbReference type="PANTHER" id="PTHR33790">
    <property type="entry name" value="OS05G0344200 PROTEIN"/>
    <property type="match status" value="1"/>
</dbReference>
<sequence>MPLFIPAVYQEVEDFSPEWWQLVTTSTWFRDYWMNQHQDEYGFYNIAKDDGADIADLLPDTFDLIADEDLSGIYLQLEELCQSYEMESTPPPLLSNTGFEKDGETVMKNLRQECDP</sequence>
<evidence type="ECO:0000313" key="2">
    <source>
        <dbReference type="Proteomes" id="UP000436088"/>
    </source>
</evidence>
<proteinExistence type="predicted"/>
<protein>
    <submittedName>
        <fullName evidence="1">Nitric oxide-associated protein 1-like</fullName>
    </submittedName>
</protein>
<dbReference type="Proteomes" id="UP000436088">
    <property type="component" value="Unassembled WGS sequence"/>
</dbReference>
<keyword evidence="2" id="KW-1185">Reference proteome</keyword>
<evidence type="ECO:0000313" key="1">
    <source>
        <dbReference type="EMBL" id="KAE8697764.1"/>
    </source>
</evidence>
<name>A0A6A3A0G5_HIBSY</name>
<organism evidence="1 2">
    <name type="scientific">Hibiscus syriacus</name>
    <name type="common">Rose of Sharon</name>
    <dbReference type="NCBI Taxonomy" id="106335"/>
    <lineage>
        <taxon>Eukaryota</taxon>
        <taxon>Viridiplantae</taxon>
        <taxon>Streptophyta</taxon>
        <taxon>Embryophyta</taxon>
        <taxon>Tracheophyta</taxon>
        <taxon>Spermatophyta</taxon>
        <taxon>Magnoliopsida</taxon>
        <taxon>eudicotyledons</taxon>
        <taxon>Gunneridae</taxon>
        <taxon>Pentapetalae</taxon>
        <taxon>rosids</taxon>
        <taxon>malvids</taxon>
        <taxon>Malvales</taxon>
        <taxon>Malvaceae</taxon>
        <taxon>Malvoideae</taxon>
        <taxon>Hibiscus</taxon>
    </lineage>
</organism>
<dbReference type="InterPro" id="IPR040414">
    <property type="entry name" value="CID1/CID2"/>
</dbReference>
<gene>
    <name evidence="1" type="ORF">F3Y22_tig00110610pilonHSYRG00287</name>
</gene>
<comment type="caution">
    <text evidence="1">The sequence shown here is derived from an EMBL/GenBank/DDBJ whole genome shotgun (WGS) entry which is preliminary data.</text>
</comment>